<evidence type="ECO:0000256" key="2">
    <source>
        <dbReference type="ARBA" id="ARBA00022448"/>
    </source>
</evidence>
<evidence type="ECO:0000256" key="3">
    <source>
        <dbReference type="ARBA" id="ARBA00022525"/>
    </source>
</evidence>
<keyword evidence="3" id="KW-0964">Secreted</keyword>
<dbReference type="PANTHER" id="PTHR13769">
    <property type="entry name" value="APOLIPOPROTEIN B"/>
    <property type="match status" value="1"/>
</dbReference>
<dbReference type="InterPro" id="IPR015816">
    <property type="entry name" value="Vitellinogen_b-sht_N"/>
</dbReference>
<dbReference type="Proteomes" id="UP000324091">
    <property type="component" value="Unassembled WGS sequence"/>
</dbReference>
<evidence type="ECO:0000256" key="4">
    <source>
        <dbReference type="ARBA" id="ARBA00022729"/>
    </source>
</evidence>
<dbReference type="InterPro" id="IPR052418">
    <property type="entry name" value="Apolipoprotein_B"/>
</dbReference>
<dbReference type="InterPro" id="IPR009454">
    <property type="entry name" value="Lipid_transpt_open_b-sht"/>
</dbReference>
<dbReference type="SUPFAM" id="SSF48431">
    <property type="entry name" value="Lipovitellin-phosvitin complex, superhelical domain"/>
    <property type="match status" value="1"/>
</dbReference>
<dbReference type="EMBL" id="RHFK02000122">
    <property type="protein sequence ID" value="TWW54704.1"/>
    <property type="molecule type" value="Genomic_DNA"/>
</dbReference>
<keyword evidence="9" id="KW-0449">Lipoprotein</keyword>
<keyword evidence="5" id="KW-0445">Lipid transport</keyword>
<dbReference type="InterPro" id="IPR015255">
    <property type="entry name" value="Vitellinogen_open_b-sht"/>
</dbReference>
<dbReference type="GO" id="GO:0006642">
    <property type="term" value="P:triglyceride mobilization"/>
    <property type="evidence" value="ECO:0007669"/>
    <property type="project" value="TreeGrafter"/>
</dbReference>
<dbReference type="GO" id="GO:0050750">
    <property type="term" value="F:low-density lipoprotein particle receptor binding"/>
    <property type="evidence" value="ECO:0007669"/>
    <property type="project" value="TreeGrafter"/>
</dbReference>
<dbReference type="GO" id="GO:0042632">
    <property type="term" value="P:cholesterol homeostasis"/>
    <property type="evidence" value="ECO:0007669"/>
    <property type="project" value="TreeGrafter"/>
</dbReference>
<dbReference type="GO" id="GO:0034362">
    <property type="term" value="C:low-density lipoprotein particle"/>
    <property type="evidence" value="ECO:0007669"/>
    <property type="project" value="TreeGrafter"/>
</dbReference>
<dbReference type="PROSITE" id="PS51211">
    <property type="entry name" value="VITELLOGENIN"/>
    <property type="match status" value="1"/>
</dbReference>
<keyword evidence="4" id="KW-0732">Signal</keyword>
<dbReference type="Pfam" id="PF01347">
    <property type="entry name" value="Vitellogenin_N"/>
    <property type="match status" value="1"/>
</dbReference>
<dbReference type="Gene3D" id="2.30.230.10">
    <property type="entry name" value="Lipovitellin, beta-sheet shell regions, chain A"/>
    <property type="match status" value="1"/>
</dbReference>
<sequence length="1072" mass="120610">MANARMDVATYVVMSRDLSQCDQFYHRELASSPLALLQRLHLPTSELIRNTQNCNYQLDNKGKHLVTAMCTEKHVYRPLADRGDGISSVVVQNLTFQSSKRISNRVFDVKHTQKKQLHFEKVEDEGHSQTKETVLTTLHKLLALAGTDQGQKRSGLFHELVSSLRVLRDNNLRLTVSEMMQASTWLTWQALLQCGTPGCTSVMLQTIKTLDGASLGVDALVYGLSLQANPDATLVRDMLSMAQHRQSKAIMYALANTVKKYYKGEVTTVLKDVSEFVKDLLNNCLEEAQSTNSNSSPDADEMTFLVLREGEDEGMSVVRERIEQWQQPKGGPHKVDQFGEEIILAFGHWLFLTKKMSSDKSRNYRVDYAFGSMQSDIIYDDMNTLPKEVTLRTILNAFDKNYDIFEADLSFLFSAGLEFISQMGVHIPDYVEARLQRHTEMYHESSLNVKITMKKNQIRLSIPAPTSSTQLLSFSHRLRLVSSHRTLMASSVVEDCGESRNCWPLFSGLRFCTVVCFSHHPLTGSSRFAFEVQPSGNISEYTATITDGRTKEGGKGIIKVKTLTLKAEGTEGVCDDSTEAKISVKHSRKSVVAEVLIPHYNVEAGLKITVTDCDSKENKMLGTTIDVTNSNVPLMTLRAQTRFDKGAMLQLQMDLLSLESNASFTAALRKEEDVHMDVNAVVNLPETRYQQEVSISYGYWQPLSTSLEREKTGGGHLLLRISFFISLWLFIDNNTFEVRLKSDLSSGIRKLLPNVEDHRRRLQHLMDLVLDRQVTMTDMKYRHIISKGIEAANIWLEKLTRRLPVLANLRRRRSLSDLTLPALPEHLFLNWDSFFRYQFNHDEMTILFLIPFGGQKSEDLNVLTSLAIPLHGLYVPDIKYQLPSFTIPPSLYLTLPLFGSAEAHTKIECNLYHWQTSFFLGNKTIDVPTYVAEFKTVGQSPVKALSYTFEGSGQMSGRADHQSHYQLDASFSHSLLDASVSFTEMLRVTDKLCARVTCKFEASSLAGLQASLSYSAQSASTLNSDEVSGDGTLQGSCQLGSSHITGSYTLSYNLYPKTELSHLSTQEVPWLS</sequence>
<dbReference type="GO" id="GO:0042953">
    <property type="term" value="P:lipoprotein transport"/>
    <property type="evidence" value="ECO:0007669"/>
    <property type="project" value="TreeGrafter"/>
</dbReference>
<dbReference type="GO" id="GO:0034361">
    <property type="term" value="C:very-low-density lipoprotein particle"/>
    <property type="evidence" value="ECO:0007669"/>
    <property type="project" value="TreeGrafter"/>
</dbReference>
<evidence type="ECO:0000256" key="6">
    <source>
        <dbReference type="ARBA" id="ARBA00023180"/>
    </source>
</evidence>
<keyword evidence="2" id="KW-0813">Transport</keyword>
<dbReference type="GO" id="GO:0034359">
    <property type="term" value="C:mature chylomicron"/>
    <property type="evidence" value="ECO:0007669"/>
    <property type="project" value="TreeGrafter"/>
</dbReference>
<protein>
    <submittedName>
        <fullName evidence="9">Apolipoprotein B-100</fullName>
    </submittedName>
</protein>
<reference evidence="9 10" key="1">
    <citation type="submission" date="2019-04" db="EMBL/GenBank/DDBJ databases">
        <title>Chromosome genome assembly for Takifugu flavidus.</title>
        <authorList>
            <person name="Xiao S."/>
        </authorList>
    </citation>
    <scope>NUCLEOTIDE SEQUENCE [LARGE SCALE GENOMIC DNA]</scope>
    <source>
        <strain evidence="9">HTHZ2018</strain>
        <tissue evidence="9">Muscle</tissue>
    </source>
</reference>
<evidence type="ECO:0000313" key="10">
    <source>
        <dbReference type="Proteomes" id="UP000324091"/>
    </source>
</evidence>
<feature type="domain" description="Vitellogenin" evidence="8">
    <location>
        <begin position="1"/>
        <end position="492"/>
    </location>
</feature>
<evidence type="ECO:0000256" key="1">
    <source>
        <dbReference type="ARBA" id="ARBA00004613"/>
    </source>
</evidence>
<comment type="caution">
    <text evidence="7">Lacks conserved residue(s) required for the propagation of feature annotation.</text>
</comment>
<name>A0A5C6MHS6_9TELE</name>
<accession>A0A5C6MHS6</accession>
<dbReference type="Gene3D" id="1.25.10.20">
    <property type="entry name" value="Vitellinogen, superhelical"/>
    <property type="match status" value="1"/>
</dbReference>
<dbReference type="Pfam" id="PF06448">
    <property type="entry name" value="DUF1081"/>
    <property type="match status" value="1"/>
</dbReference>
<dbReference type="GO" id="GO:0030301">
    <property type="term" value="P:cholesterol transport"/>
    <property type="evidence" value="ECO:0007669"/>
    <property type="project" value="TreeGrafter"/>
</dbReference>
<dbReference type="InterPro" id="IPR011030">
    <property type="entry name" value="Lipovitellin_superhlx_dom"/>
</dbReference>
<evidence type="ECO:0000256" key="5">
    <source>
        <dbReference type="ARBA" id="ARBA00023055"/>
    </source>
</evidence>
<dbReference type="Pfam" id="PF09172">
    <property type="entry name" value="Vit_open_b-sht"/>
    <property type="match status" value="1"/>
</dbReference>
<evidence type="ECO:0000313" key="9">
    <source>
        <dbReference type="EMBL" id="TWW54704.1"/>
    </source>
</evidence>
<evidence type="ECO:0000259" key="8">
    <source>
        <dbReference type="PROSITE" id="PS51211"/>
    </source>
</evidence>
<proteinExistence type="predicted"/>
<comment type="caution">
    <text evidence="9">The sequence shown here is derived from an EMBL/GenBank/DDBJ whole genome shotgun (WGS) entry which is preliminary data.</text>
</comment>
<dbReference type="GO" id="GO:0120020">
    <property type="term" value="F:cholesterol transfer activity"/>
    <property type="evidence" value="ECO:0007669"/>
    <property type="project" value="TreeGrafter"/>
</dbReference>
<dbReference type="SUPFAM" id="SSF56968">
    <property type="entry name" value="Lipovitellin-phosvitin complex, beta-sheet shell regions"/>
    <property type="match status" value="2"/>
</dbReference>
<keyword evidence="10" id="KW-1185">Reference proteome</keyword>
<dbReference type="SMART" id="SM01169">
    <property type="entry name" value="DUF1943"/>
    <property type="match status" value="1"/>
</dbReference>
<dbReference type="PANTHER" id="PTHR13769:SF6">
    <property type="entry name" value="APOLIPOPROTEIN B-100"/>
    <property type="match status" value="1"/>
</dbReference>
<dbReference type="InterPro" id="IPR015819">
    <property type="entry name" value="Lipid_transp_b-sht_shell"/>
</dbReference>
<evidence type="ECO:0000256" key="7">
    <source>
        <dbReference type="PROSITE-ProRule" id="PRU00557"/>
    </source>
</evidence>
<gene>
    <name evidence="9" type="ORF">D4764_0289030</name>
</gene>
<dbReference type="AlphaFoldDB" id="A0A5C6MHS6"/>
<comment type="subcellular location">
    <subcellularLocation>
        <location evidence="1">Secreted</location>
    </subcellularLocation>
</comment>
<organism evidence="9 10">
    <name type="scientific">Takifugu flavidus</name>
    <name type="common">sansaifugu</name>
    <dbReference type="NCBI Taxonomy" id="433684"/>
    <lineage>
        <taxon>Eukaryota</taxon>
        <taxon>Metazoa</taxon>
        <taxon>Chordata</taxon>
        <taxon>Craniata</taxon>
        <taxon>Vertebrata</taxon>
        <taxon>Euteleostomi</taxon>
        <taxon>Actinopterygii</taxon>
        <taxon>Neopterygii</taxon>
        <taxon>Teleostei</taxon>
        <taxon>Neoteleostei</taxon>
        <taxon>Acanthomorphata</taxon>
        <taxon>Eupercaria</taxon>
        <taxon>Tetraodontiformes</taxon>
        <taxon>Tetradontoidea</taxon>
        <taxon>Tetraodontidae</taxon>
        <taxon>Takifugu</taxon>
    </lineage>
</organism>
<dbReference type="InterPro" id="IPR001747">
    <property type="entry name" value="Vitellogenin_N"/>
</dbReference>
<keyword evidence="6" id="KW-0325">Glycoprotein</keyword>